<sequence>MRFTILAALAFVGAALATPQAAKIPAGQPCKQDGSMGICESGLCVQTPSQAQGVCQ</sequence>
<dbReference type="GeneID" id="34455510"/>
<keyword evidence="6" id="KW-1185">Reference proteome</keyword>
<feature type="chain" id="PRO_5009533915" evidence="4">
    <location>
        <begin position="18"/>
        <end position="56"/>
    </location>
</feature>
<evidence type="ECO:0000256" key="3">
    <source>
        <dbReference type="ARBA" id="ARBA00023157"/>
    </source>
</evidence>
<proteinExistence type="predicted"/>
<dbReference type="SUPFAM" id="SSF57048">
    <property type="entry name" value="Gurmarin-like"/>
    <property type="match status" value="1"/>
</dbReference>
<dbReference type="EMBL" id="LYCR01000247">
    <property type="protein sequence ID" value="OGM39205.1"/>
    <property type="molecule type" value="Genomic_DNA"/>
</dbReference>
<keyword evidence="3" id="KW-1015">Disulfide bond</keyword>
<dbReference type="RefSeq" id="XP_022382923.1">
    <property type="nucleotide sequence ID" value="XM_022539248.1"/>
</dbReference>
<dbReference type="Pfam" id="PF11410">
    <property type="entry name" value="Antifungal_pept"/>
    <property type="match status" value="1"/>
</dbReference>
<name>A0A1F7ZJL0_9EURO</name>
<accession>A0A1F7ZJL0</accession>
<evidence type="ECO:0000256" key="2">
    <source>
        <dbReference type="ARBA" id="ARBA00022854"/>
    </source>
</evidence>
<evidence type="ECO:0000256" key="1">
    <source>
        <dbReference type="ARBA" id="ARBA00022529"/>
    </source>
</evidence>
<dbReference type="AlphaFoldDB" id="A0A1F7ZJL0"/>
<evidence type="ECO:0000313" key="6">
    <source>
        <dbReference type="Proteomes" id="UP000179179"/>
    </source>
</evidence>
<comment type="caution">
    <text evidence="5">The sequence shown here is derived from an EMBL/GenBank/DDBJ whole genome shotgun (WGS) entry which is preliminary data.</text>
</comment>
<keyword evidence="1" id="KW-0929">Antimicrobial</keyword>
<dbReference type="Proteomes" id="UP000179179">
    <property type="component" value="Unassembled WGS sequence"/>
</dbReference>
<keyword evidence="2" id="KW-0960">Knottin</keyword>
<protein>
    <submittedName>
        <fullName evidence="5">Uncharacterized protein</fullName>
    </submittedName>
</protein>
<organism evidence="5 6">
    <name type="scientific">Aspergillus bombycis</name>
    <dbReference type="NCBI Taxonomy" id="109264"/>
    <lineage>
        <taxon>Eukaryota</taxon>
        <taxon>Fungi</taxon>
        <taxon>Dikarya</taxon>
        <taxon>Ascomycota</taxon>
        <taxon>Pezizomycotina</taxon>
        <taxon>Eurotiomycetes</taxon>
        <taxon>Eurotiomycetidae</taxon>
        <taxon>Eurotiales</taxon>
        <taxon>Aspergillaceae</taxon>
        <taxon>Aspergillus</taxon>
    </lineage>
</organism>
<gene>
    <name evidence="5" type="ORF">ABOM_012120</name>
</gene>
<reference evidence="5 6" key="1">
    <citation type="journal article" date="2016" name="Genome Biol. Evol.">
        <title>Draft genome sequence of an aflatoxigenic Aspergillus species, A. bombycis.</title>
        <authorList>
            <person name="Moore G.G."/>
            <person name="Mack B.M."/>
            <person name="Beltz S.B."/>
            <person name="Gilbert M.K."/>
        </authorList>
    </citation>
    <scope>NUCLEOTIDE SEQUENCE [LARGE SCALE GENOMIC DNA]</scope>
    <source>
        <strain evidence="6">NRRL 26010</strain>
    </source>
</reference>
<feature type="signal peptide" evidence="4">
    <location>
        <begin position="1"/>
        <end position="17"/>
    </location>
</feature>
<dbReference type="InterPro" id="IPR009101">
    <property type="entry name" value="Gurmarin/antifun_pep"/>
</dbReference>
<evidence type="ECO:0000256" key="4">
    <source>
        <dbReference type="SAM" id="SignalP"/>
    </source>
</evidence>
<dbReference type="InterPro" id="IPR024206">
    <property type="entry name" value="Gurmarin/antimicrobial_peptd"/>
</dbReference>
<dbReference type="OrthoDB" id="4233515at2759"/>
<keyword evidence="4" id="KW-0732">Signal</keyword>
<evidence type="ECO:0000313" key="5">
    <source>
        <dbReference type="EMBL" id="OGM39205.1"/>
    </source>
</evidence>